<sequence length="326" mass="35977">MATNQERGSVSTLHNNEINPGAADHARLQDTSTSDSGCESPSAAGRQIKPELQALLDWLEEGKSDNSVDRINFPLPFEQYEQFKELGMVEDGKLAGRRFRFDYDGDDEILTIRMPDLRHDIIAGEAEDLLRDFIKESRKHTNPAIAAFASSVMSLYTSDLHYPAMISTHMTEHTPDLSFGSAFNAKYPTMVGEVANSQTTNQLQSKAKGYIQGSRGGIRTVLCIDVDYSGKKGARFSVWRAKFDDDGGFQGAECDDTVEIRSKDGLKNPEGKAGLVLSLEDFCGIGEVTDVTPLKSVTMTLCTDKLYDLIELAEMRQASRKAAWAK</sequence>
<dbReference type="RefSeq" id="XP_016245899.1">
    <property type="nucleotide sequence ID" value="XM_016396043.1"/>
</dbReference>
<evidence type="ECO:0000313" key="3">
    <source>
        <dbReference type="Proteomes" id="UP000054466"/>
    </source>
</evidence>
<reference evidence="2 3" key="1">
    <citation type="submission" date="2015-01" db="EMBL/GenBank/DDBJ databases">
        <title>The Genome Sequence of Cladophialophora immunda CBS83496.</title>
        <authorList>
            <consortium name="The Broad Institute Genomics Platform"/>
            <person name="Cuomo C."/>
            <person name="de Hoog S."/>
            <person name="Gorbushina A."/>
            <person name="Stielow B."/>
            <person name="Teixiera M."/>
            <person name="Abouelleil A."/>
            <person name="Chapman S.B."/>
            <person name="Priest M."/>
            <person name="Young S.K."/>
            <person name="Wortman J."/>
            <person name="Nusbaum C."/>
            <person name="Birren B."/>
        </authorList>
    </citation>
    <scope>NUCLEOTIDE SEQUENCE [LARGE SCALE GENOMIC DNA]</scope>
    <source>
        <strain evidence="2 3">CBS 83496</strain>
    </source>
</reference>
<dbReference type="OrthoDB" id="4363080at2759"/>
<dbReference type="GeneID" id="27348038"/>
<protein>
    <submittedName>
        <fullName evidence="2">Uncharacterized protein</fullName>
    </submittedName>
</protein>
<proteinExistence type="predicted"/>
<evidence type="ECO:0000313" key="2">
    <source>
        <dbReference type="EMBL" id="KIW25683.1"/>
    </source>
</evidence>
<organism evidence="2 3">
    <name type="scientific">Cladophialophora immunda</name>
    <dbReference type="NCBI Taxonomy" id="569365"/>
    <lineage>
        <taxon>Eukaryota</taxon>
        <taxon>Fungi</taxon>
        <taxon>Dikarya</taxon>
        <taxon>Ascomycota</taxon>
        <taxon>Pezizomycotina</taxon>
        <taxon>Eurotiomycetes</taxon>
        <taxon>Chaetothyriomycetidae</taxon>
        <taxon>Chaetothyriales</taxon>
        <taxon>Herpotrichiellaceae</taxon>
        <taxon>Cladophialophora</taxon>
    </lineage>
</organism>
<dbReference type="HOGENOM" id="CLU_044860_1_0_1"/>
<keyword evidence="3" id="KW-1185">Reference proteome</keyword>
<name>A0A0D2C388_9EURO</name>
<evidence type="ECO:0000256" key="1">
    <source>
        <dbReference type="SAM" id="MobiDB-lite"/>
    </source>
</evidence>
<dbReference type="STRING" id="569365.A0A0D2C388"/>
<dbReference type="Proteomes" id="UP000054466">
    <property type="component" value="Unassembled WGS sequence"/>
</dbReference>
<dbReference type="VEuPathDB" id="FungiDB:PV07_08844"/>
<feature type="region of interest" description="Disordered" evidence="1">
    <location>
        <begin position="1"/>
        <end position="46"/>
    </location>
</feature>
<gene>
    <name evidence="2" type="ORF">PV07_08844</name>
</gene>
<dbReference type="AlphaFoldDB" id="A0A0D2C388"/>
<accession>A0A0D2C388</accession>
<feature type="compositionally biased region" description="Polar residues" evidence="1">
    <location>
        <begin position="1"/>
        <end position="18"/>
    </location>
</feature>
<dbReference type="EMBL" id="KN847044">
    <property type="protein sequence ID" value="KIW25683.1"/>
    <property type="molecule type" value="Genomic_DNA"/>
</dbReference>
<feature type="compositionally biased region" description="Polar residues" evidence="1">
    <location>
        <begin position="29"/>
        <end position="39"/>
    </location>
</feature>